<name>A0ABW2RSL0_9NOCA</name>
<organism evidence="1 2">
    <name type="scientific">Rhodococcus daqingensis</name>
    <dbReference type="NCBI Taxonomy" id="2479363"/>
    <lineage>
        <taxon>Bacteria</taxon>
        <taxon>Bacillati</taxon>
        <taxon>Actinomycetota</taxon>
        <taxon>Actinomycetes</taxon>
        <taxon>Mycobacteriales</taxon>
        <taxon>Nocardiaceae</taxon>
        <taxon>Rhodococcus</taxon>
    </lineage>
</organism>
<reference evidence="2" key="1">
    <citation type="journal article" date="2019" name="Int. J. Syst. Evol. Microbiol.">
        <title>The Global Catalogue of Microorganisms (GCM) 10K type strain sequencing project: providing services to taxonomists for standard genome sequencing and annotation.</title>
        <authorList>
            <consortium name="The Broad Institute Genomics Platform"/>
            <consortium name="The Broad Institute Genome Sequencing Center for Infectious Disease"/>
            <person name="Wu L."/>
            <person name="Ma J."/>
        </authorList>
    </citation>
    <scope>NUCLEOTIDE SEQUENCE [LARGE SCALE GENOMIC DNA]</scope>
    <source>
        <strain evidence="2">ICMP 19430</strain>
    </source>
</reference>
<keyword evidence="2" id="KW-1185">Reference proteome</keyword>
<dbReference type="Proteomes" id="UP001596484">
    <property type="component" value="Unassembled WGS sequence"/>
</dbReference>
<dbReference type="EMBL" id="JBHTCS010000002">
    <property type="protein sequence ID" value="MFC7446573.1"/>
    <property type="molecule type" value="Genomic_DNA"/>
</dbReference>
<accession>A0ABW2RSL0</accession>
<dbReference type="RefSeq" id="WP_378400883.1">
    <property type="nucleotide sequence ID" value="NZ_JBHTCS010000002.1"/>
</dbReference>
<comment type="caution">
    <text evidence="1">The sequence shown here is derived from an EMBL/GenBank/DDBJ whole genome shotgun (WGS) entry which is preliminary data.</text>
</comment>
<protein>
    <submittedName>
        <fullName evidence="1">Uncharacterized protein</fullName>
    </submittedName>
</protein>
<gene>
    <name evidence="1" type="ORF">ACFQS9_01585</name>
</gene>
<proteinExistence type="predicted"/>
<evidence type="ECO:0000313" key="2">
    <source>
        <dbReference type="Proteomes" id="UP001596484"/>
    </source>
</evidence>
<evidence type="ECO:0000313" key="1">
    <source>
        <dbReference type="EMBL" id="MFC7446573.1"/>
    </source>
</evidence>
<sequence>MQPTSDVIEQILRQAIEGGGVVGRATIDEWDGVSKARITERGGTVHVLDEAVAQRGIAEFLADDANDDPDGLDALTAHDGDRVDGDLADSVVQLGLFGRIVYL</sequence>